<dbReference type="OrthoDB" id="9795565at2"/>
<accession>A0A3D8IQJ4</accession>
<evidence type="ECO:0000313" key="3">
    <source>
        <dbReference type="EMBL" id="RDU66891.1"/>
    </source>
</evidence>
<protein>
    <recommendedName>
        <fullName evidence="2">Protein CR006 P-loop domain-containing protein</fullName>
    </recommendedName>
</protein>
<proteinExistence type="predicted"/>
<name>A0A3D8IQJ4_9HELI</name>
<dbReference type="EMBL" id="NXLT01000004">
    <property type="protein sequence ID" value="RDU66891.1"/>
    <property type="molecule type" value="Genomic_DNA"/>
</dbReference>
<sequence length="180" mass="21009">MITKISMKNVASYKDETTLETNKRINLIYGLNGAGKTQISKFLANQEDENFKDCNIKGLSNEEILVYNQDFIEKNFYDTDKQQGIFTLSEENISVKQEIENLQKELMELKSRQDKIKGELEEKQEGITKIESDFRDSVWKIKQNHSDNFKDFFEGKMGSKESFLKFIEPKIKEVFPLIAI</sequence>
<evidence type="ECO:0000259" key="2">
    <source>
        <dbReference type="Pfam" id="PF13166"/>
    </source>
</evidence>
<dbReference type="Gene3D" id="3.40.50.300">
    <property type="entry name" value="P-loop containing nucleotide triphosphate hydrolases"/>
    <property type="match status" value="1"/>
</dbReference>
<gene>
    <name evidence="3" type="ORF">CQA54_05905</name>
</gene>
<comment type="caution">
    <text evidence="3">The sequence shown here is derived from an EMBL/GenBank/DDBJ whole genome shotgun (WGS) entry which is preliminary data.</text>
</comment>
<dbReference type="SUPFAM" id="SSF52540">
    <property type="entry name" value="P-loop containing nucleoside triphosphate hydrolases"/>
    <property type="match status" value="1"/>
</dbReference>
<dbReference type="InterPro" id="IPR027417">
    <property type="entry name" value="P-loop_NTPase"/>
</dbReference>
<dbReference type="InterPro" id="IPR026866">
    <property type="entry name" value="CR006_AAA"/>
</dbReference>
<evidence type="ECO:0000256" key="1">
    <source>
        <dbReference type="SAM" id="Coils"/>
    </source>
</evidence>
<feature type="domain" description="Protein CR006 P-loop" evidence="2">
    <location>
        <begin position="10"/>
        <end position="165"/>
    </location>
</feature>
<organism evidence="3 4">
    <name type="scientific">Helicobacter equorum</name>
    <dbReference type="NCBI Taxonomy" id="361872"/>
    <lineage>
        <taxon>Bacteria</taxon>
        <taxon>Pseudomonadati</taxon>
        <taxon>Campylobacterota</taxon>
        <taxon>Epsilonproteobacteria</taxon>
        <taxon>Campylobacterales</taxon>
        <taxon>Helicobacteraceae</taxon>
        <taxon>Helicobacter</taxon>
    </lineage>
</organism>
<reference evidence="3 4" key="1">
    <citation type="submission" date="2018-04" db="EMBL/GenBank/DDBJ databases">
        <title>Novel Campyloabacter and Helicobacter Species and Strains.</title>
        <authorList>
            <person name="Mannion A.J."/>
            <person name="Shen Z."/>
            <person name="Fox J.G."/>
        </authorList>
    </citation>
    <scope>NUCLEOTIDE SEQUENCE [LARGE SCALE GENOMIC DNA]</scope>
    <source>
        <strain evidence="3 4">MIT 12-6600</strain>
    </source>
</reference>
<evidence type="ECO:0000313" key="4">
    <source>
        <dbReference type="Proteomes" id="UP000256514"/>
    </source>
</evidence>
<dbReference type="AlphaFoldDB" id="A0A3D8IQJ4"/>
<dbReference type="Pfam" id="PF13166">
    <property type="entry name" value="AAA_13"/>
    <property type="match status" value="1"/>
</dbReference>
<keyword evidence="4" id="KW-1185">Reference proteome</keyword>
<dbReference type="Proteomes" id="UP000256514">
    <property type="component" value="Unassembled WGS sequence"/>
</dbReference>
<dbReference type="RefSeq" id="WP_115571210.1">
    <property type="nucleotide sequence ID" value="NZ_NXLT01000004.1"/>
</dbReference>
<feature type="coiled-coil region" evidence="1">
    <location>
        <begin position="85"/>
        <end position="126"/>
    </location>
</feature>
<keyword evidence="1" id="KW-0175">Coiled coil</keyword>